<dbReference type="Proteomes" id="UP000230543">
    <property type="component" value="Unassembled WGS sequence"/>
</dbReference>
<dbReference type="PANTHER" id="PTHR46769:SF2">
    <property type="entry name" value="FIBROCYSTIN-L ISOFORM 2 PRECURSOR-RELATED"/>
    <property type="match status" value="1"/>
</dbReference>
<feature type="non-terminal residue" evidence="4">
    <location>
        <position position="1049"/>
    </location>
</feature>
<keyword evidence="1" id="KW-0732">Signal</keyword>
<dbReference type="AlphaFoldDB" id="A0A2M6WBU5"/>
<organism evidence="4 5">
    <name type="scientific">Candidatus Komeilibacteria bacterium CG10_big_fil_rev_8_21_14_0_10_41_13</name>
    <dbReference type="NCBI Taxonomy" id="1974476"/>
    <lineage>
        <taxon>Bacteria</taxon>
        <taxon>Candidatus Komeiliibacteriota</taxon>
    </lineage>
</organism>
<reference evidence="5" key="1">
    <citation type="submission" date="2017-09" db="EMBL/GenBank/DDBJ databases">
        <title>Depth-based differentiation of microbial function through sediment-hosted aquifers and enrichment of novel symbionts in the deep terrestrial subsurface.</title>
        <authorList>
            <person name="Probst A.J."/>
            <person name="Ladd B."/>
            <person name="Jarett J.K."/>
            <person name="Geller-Mcgrath D.E."/>
            <person name="Sieber C.M.K."/>
            <person name="Emerson J.B."/>
            <person name="Anantharaman K."/>
            <person name="Thomas B.C."/>
            <person name="Malmstrom R."/>
            <person name="Stieglmeier M."/>
            <person name="Klingl A."/>
            <person name="Woyke T."/>
            <person name="Ryan C.M."/>
            <person name="Banfield J.F."/>
        </authorList>
    </citation>
    <scope>NUCLEOTIDE SEQUENCE [LARGE SCALE GENOMIC DNA]</scope>
</reference>
<evidence type="ECO:0000313" key="5">
    <source>
        <dbReference type="Proteomes" id="UP000230543"/>
    </source>
</evidence>
<dbReference type="InterPro" id="IPR013783">
    <property type="entry name" value="Ig-like_fold"/>
</dbReference>
<protein>
    <recommendedName>
        <fullName evidence="3">IPT/TIG domain-containing protein</fullName>
    </recommendedName>
</protein>
<proteinExistence type="predicted"/>
<dbReference type="Pfam" id="PF01833">
    <property type="entry name" value="TIG"/>
    <property type="match status" value="2"/>
</dbReference>
<evidence type="ECO:0000256" key="2">
    <source>
        <dbReference type="SAM" id="Phobius"/>
    </source>
</evidence>
<dbReference type="InterPro" id="IPR014756">
    <property type="entry name" value="Ig_E-set"/>
</dbReference>
<dbReference type="PANTHER" id="PTHR46769">
    <property type="entry name" value="POLYCYSTIC KIDNEY AND HEPATIC DISEASE 1 (AUTOSOMAL RECESSIVE)-LIKE 1"/>
    <property type="match status" value="1"/>
</dbReference>
<dbReference type="SUPFAM" id="SSF81296">
    <property type="entry name" value="E set domains"/>
    <property type="match status" value="2"/>
</dbReference>
<keyword evidence="2" id="KW-0472">Membrane</keyword>
<name>A0A2M6WBU5_9BACT</name>
<feature type="transmembrane region" description="Helical" evidence="2">
    <location>
        <begin position="54"/>
        <end position="76"/>
    </location>
</feature>
<feature type="domain" description="IPT/TIG" evidence="3">
    <location>
        <begin position="466"/>
        <end position="539"/>
    </location>
</feature>
<dbReference type="CDD" id="cd00102">
    <property type="entry name" value="IPT"/>
    <property type="match status" value="1"/>
</dbReference>
<dbReference type="Pfam" id="PF18895">
    <property type="entry name" value="T4SS_pilin"/>
    <property type="match status" value="1"/>
</dbReference>
<dbReference type="InterPro" id="IPR052387">
    <property type="entry name" value="Fibrocystin"/>
</dbReference>
<comment type="caution">
    <text evidence="4">The sequence shown here is derived from an EMBL/GenBank/DDBJ whole genome shotgun (WGS) entry which is preliminary data.</text>
</comment>
<keyword evidence="2" id="KW-1133">Transmembrane helix</keyword>
<dbReference type="InterPro" id="IPR043993">
    <property type="entry name" value="T4SS_pilin"/>
</dbReference>
<sequence length="1049" mass="114700">MKQILKNKLPLVIGLVILLSLFLVPDPALAQQPDLGLSFADGIGLGSSDIRVIIANVVRVILGLLGIVVVVMVIYGGFLMMTASGNAEKSDKGRKSLVNGIIGLVIVLAAYSIVSFLVNRLAPATFQAGQACDINQVGACTNIGTCERERRCLDNGQGEGEWGGCYFVDLNNCNPEDPNVFRVIRTNPLNNRELDYRNVRITLTFNNNLDQAHLSELIADHLDEAIAVRQSGLGLENDLVPLVAELTGGNRVRLSPDPEFIFNEENIFRCPDIDQGCFNYNSDNLELNEVSVELSAGQDFSFKDQFGNSLSCGVLDQGCNFSFTVGELVDENQDDNEDEEDQFNPDQADVMSIDQLLPSSGAPGSLITITGQNFGQYDEVGSKVLFSGQEADLPDDQFCPGGWTDQQIIIQVPDLEVGNYQVQVVKEEDEETVYSQTVDFLVNDQLRPALCAIEPSQGRYNVANRNQSTLVTATGFNFEADADLYFGNQNNRFNALDQSFAVLNQSYSQLTGRVPNLEAGNTQVAVSVNGLSSNPLPFEVLSPLGVEIELSSFEPLSGNSGQYLTIYGSGFGDYEAGNSQVFFTSDQGELNRAGSFDFPSECLATLNFWSDERIVVKVPDQQEVGALGSGPLRIVSSNGQSVISGEDFSFNDQVIATPGICSVYPDEARVNQQITVAGESFTGSSLYLNNLLVDDRAEDDNVFIFNLPEEAEAGSMFVEKEIDNQVVRSNQANFNVLRDQSPGRDDPQGYFQWQFSTCLDCLIPEVIEGGNCADGENASPLPLRYPLQKYNQAFTDQLISAAFNVKMDPRSFRAGADGTVRLQACGQGGDLPGECGDYLNWQGSFYPGLDDEPVSFFTFDPNDNLAADTWYKVTLTDGVRSLVENPENNQAESLPLAEDYSWYFKTSGNQEAVECIADQVNLSPSDRTSGSERGTIARGQTVAYQASAVNRGNCALCSDTFDWQWQINVNSAQLADQDEMGNSRNWLMAVGLQTPDPGQIIAGFTEDDQQYQAEADFNILPPRPELVIDRQCDNNTDQSPTPWNNWPGG</sequence>
<keyword evidence="2" id="KW-0812">Transmembrane</keyword>
<evidence type="ECO:0000313" key="4">
    <source>
        <dbReference type="EMBL" id="PIT90251.1"/>
    </source>
</evidence>
<gene>
    <name evidence="4" type="ORF">COU22_03195</name>
</gene>
<feature type="domain" description="IPT/TIG" evidence="3">
    <location>
        <begin position="352"/>
        <end position="431"/>
    </location>
</feature>
<dbReference type="InterPro" id="IPR002909">
    <property type="entry name" value="IPT_dom"/>
</dbReference>
<accession>A0A2M6WBU5</accession>
<evidence type="ECO:0000256" key="1">
    <source>
        <dbReference type="ARBA" id="ARBA00022729"/>
    </source>
</evidence>
<dbReference type="Gene3D" id="2.60.40.10">
    <property type="entry name" value="Immunoglobulins"/>
    <property type="match status" value="4"/>
</dbReference>
<dbReference type="EMBL" id="PFBO01000117">
    <property type="protein sequence ID" value="PIT90251.1"/>
    <property type="molecule type" value="Genomic_DNA"/>
</dbReference>
<evidence type="ECO:0000259" key="3">
    <source>
        <dbReference type="Pfam" id="PF01833"/>
    </source>
</evidence>
<feature type="transmembrane region" description="Helical" evidence="2">
    <location>
        <begin position="97"/>
        <end position="118"/>
    </location>
</feature>